<accession>A0A844YYK3</accession>
<dbReference type="GO" id="GO:0009425">
    <property type="term" value="C:bacterial-type flagellum basal body"/>
    <property type="evidence" value="ECO:0007669"/>
    <property type="project" value="InterPro"/>
</dbReference>
<dbReference type="PRINTS" id="PR00956">
    <property type="entry name" value="FLGMOTORFLIN"/>
</dbReference>
<evidence type="ECO:0000313" key="9">
    <source>
        <dbReference type="EMBL" id="MXO71167.1"/>
    </source>
</evidence>
<dbReference type="Proteomes" id="UP000466966">
    <property type="component" value="Unassembled WGS sequence"/>
</dbReference>
<dbReference type="OrthoDB" id="9790303at2"/>
<comment type="caution">
    <text evidence="9">The sequence shown here is derived from an EMBL/GenBank/DDBJ whole genome shotgun (WGS) entry which is preliminary data.</text>
</comment>
<keyword evidence="9" id="KW-0282">Flagellum</keyword>
<evidence type="ECO:0000256" key="7">
    <source>
        <dbReference type="ARBA" id="ARBA00023136"/>
    </source>
</evidence>
<name>A0A844YYK3_9SPHN</name>
<dbReference type="PANTHER" id="PTHR43484">
    <property type="match status" value="1"/>
</dbReference>
<dbReference type="AlphaFoldDB" id="A0A844YYK3"/>
<protein>
    <recommendedName>
        <fullName evidence="3">Flagellar motor switch protein FliN</fullName>
    </recommendedName>
</protein>
<comment type="subcellular location">
    <subcellularLocation>
        <location evidence="1">Cell membrane</location>
        <topology evidence="1">Peripheral membrane protein</topology>
        <orientation evidence="1">Cytoplasmic side</orientation>
    </subcellularLocation>
</comment>
<evidence type="ECO:0000256" key="2">
    <source>
        <dbReference type="ARBA" id="ARBA00009226"/>
    </source>
</evidence>
<evidence type="ECO:0000256" key="3">
    <source>
        <dbReference type="ARBA" id="ARBA00021897"/>
    </source>
</evidence>
<keyword evidence="4" id="KW-1003">Cell membrane</keyword>
<organism evidence="9 10">
    <name type="scientific">Alteraurantiacibacter buctensis</name>
    <dbReference type="NCBI Taxonomy" id="1503981"/>
    <lineage>
        <taxon>Bacteria</taxon>
        <taxon>Pseudomonadati</taxon>
        <taxon>Pseudomonadota</taxon>
        <taxon>Alphaproteobacteria</taxon>
        <taxon>Sphingomonadales</taxon>
        <taxon>Erythrobacteraceae</taxon>
        <taxon>Alteraurantiacibacter</taxon>
    </lineage>
</organism>
<comment type="similarity">
    <text evidence="2">Belongs to the FliN/MopA/SpaO family.</text>
</comment>
<dbReference type="GO" id="GO:0006935">
    <property type="term" value="P:chemotaxis"/>
    <property type="evidence" value="ECO:0007669"/>
    <property type="project" value="UniProtKB-KW"/>
</dbReference>
<evidence type="ECO:0000256" key="5">
    <source>
        <dbReference type="ARBA" id="ARBA00022500"/>
    </source>
</evidence>
<evidence type="ECO:0000256" key="1">
    <source>
        <dbReference type="ARBA" id="ARBA00004413"/>
    </source>
</evidence>
<dbReference type="GO" id="GO:0071973">
    <property type="term" value="P:bacterial-type flagellum-dependent cell motility"/>
    <property type="evidence" value="ECO:0007669"/>
    <property type="project" value="InterPro"/>
</dbReference>
<dbReference type="EMBL" id="WTYV01000002">
    <property type="protein sequence ID" value="MXO71167.1"/>
    <property type="molecule type" value="Genomic_DNA"/>
</dbReference>
<dbReference type="InterPro" id="IPR051469">
    <property type="entry name" value="FliN/MopA/SpaO"/>
</dbReference>
<reference evidence="9 10" key="1">
    <citation type="submission" date="2019-12" db="EMBL/GenBank/DDBJ databases">
        <title>Genomic-based taxomic classification of the family Erythrobacteraceae.</title>
        <authorList>
            <person name="Xu L."/>
        </authorList>
    </citation>
    <scope>NUCLEOTIDE SEQUENCE [LARGE SCALE GENOMIC DNA]</scope>
    <source>
        <strain evidence="9 10">M0322</strain>
    </source>
</reference>
<dbReference type="InterPro" id="IPR001543">
    <property type="entry name" value="FliN-like_C"/>
</dbReference>
<keyword evidence="10" id="KW-1185">Reference proteome</keyword>
<keyword evidence="6" id="KW-0283">Flagellar rotation</keyword>
<dbReference type="InterPro" id="IPR001172">
    <property type="entry name" value="FliN_T3SS_HrcQb"/>
</dbReference>
<keyword evidence="9" id="KW-0969">Cilium</keyword>
<sequence>MAEAFTGLDLIRDVDVSLTVELGRAKLPLARVLELAEDAVVPLERQVDELFDVMVNGKLIARGEVVADGNRFALRIVELATDNRMAERA</sequence>
<feature type="domain" description="Flagellar motor switch protein FliN-like C-terminal" evidence="8">
    <location>
        <begin position="10"/>
        <end position="79"/>
    </location>
</feature>
<proteinExistence type="inferred from homology"/>
<dbReference type="GO" id="GO:0005886">
    <property type="term" value="C:plasma membrane"/>
    <property type="evidence" value="ECO:0007669"/>
    <property type="project" value="UniProtKB-SubCell"/>
</dbReference>
<dbReference type="Gene3D" id="2.30.330.10">
    <property type="entry name" value="SpoA-like"/>
    <property type="match status" value="1"/>
</dbReference>
<evidence type="ECO:0000256" key="4">
    <source>
        <dbReference type="ARBA" id="ARBA00022475"/>
    </source>
</evidence>
<dbReference type="GO" id="GO:0003774">
    <property type="term" value="F:cytoskeletal motor activity"/>
    <property type="evidence" value="ECO:0007669"/>
    <property type="project" value="InterPro"/>
</dbReference>
<keyword evidence="9" id="KW-0966">Cell projection</keyword>
<dbReference type="InterPro" id="IPR036429">
    <property type="entry name" value="SpoA-like_sf"/>
</dbReference>
<evidence type="ECO:0000313" key="10">
    <source>
        <dbReference type="Proteomes" id="UP000466966"/>
    </source>
</evidence>
<keyword evidence="5" id="KW-0145">Chemotaxis</keyword>
<dbReference type="RefSeq" id="WP_160771109.1">
    <property type="nucleotide sequence ID" value="NZ_WTYV01000002.1"/>
</dbReference>
<dbReference type="SUPFAM" id="SSF101801">
    <property type="entry name" value="Surface presentation of antigens (SPOA)"/>
    <property type="match status" value="1"/>
</dbReference>
<dbReference type="Pfam" id="PF01052">
    <property type="entry name" value="FliMN_C"/>
    <property type="match status" value="1"/>
</dbReference>
<gene>
    <name evidence="9" type="ORF">GRI99_05885</name>
</gene>
<evidence type="ECO:0000259" key="8">
    <source>
        <dbReference type="Pfam" id="PF01052"/>
    </source>
</evidence>
<dbReference type="PANTHER" id="PTHR43484:SF1">
    <property type="entry name" value="FLAGELLAR MOTOR SWITCH PROTEIN FLIN"/>
    <property type="match status" value="1"/>
</dbReference>
<keyword evidence="7" id="KW-0472">Membrane</keyword>
<evidence type="ECO:0000256" key="6">
    <source>
        <dbReference type="ARBA" id="ARBA00022779"/>
    </source>
</evidence>